<organism evidence="1 2">
    <name type="scientific">Sporolactobacillus shoreicorticis</name>
    <dbReference type="NCBI Taxonomy" id="1923877"/>
    <lineage>
        <taxon>Bacteria</taxon>
        <taxon>Bacillati</taxon>
        <taxon>Bacillota</taxon>
        <taxon>Bacilli</taxon>
        <taxon>Bacillales</taxon>
        <taxon>Sporolactobacillaceae</taxon>
        <taxon>Sporolactobacillus</taxon>
    </lineage>
</organism>
<accession>A0ABW5S2D3</accession>
<name>A0ABW5S2D3_9BACL</name>
<dbReference type="InterPro" id="IPR021284">
    <property type="entry name" value="DUF2750"/>
</dbReference>
<dbReference type="Proteomes" id="UP001597399">
    <property type="component" value="Unassembled WGS sequence"/>
</dbReference>
<gene>
    <name evidence="1" type="ORF">ACFSUE_03235</name>
</gene>
<dbReference type="RefSeq" id="WP_253064213.1">
    <property type="nucleotide sequence ID" value="NZ_JAMXWM010000028.1"/>
</dbReference>
<proteinExistence type="predicted"/>
<sequence length="254" mass="29173">MGVRTGLRIRSEKGVHAKVRDSCINFAVWLRLNRDFPIRVVVYLKKSVQIKTVVSKELVSATFFAPYDKNSEPYIRVATGDYDELVRNSGEAHAINAILTSMAHELVHYQQWIEDRNFDESEAEHEASKLADDYCEGSTFFEEAVHQNKVWTIANEEGYSIATNEQGESVVPFWSSQMKIDKAINSVPAYRSDHSLEVPLNEFTSDWINELKEDDFLVGINWCGRGLMGHELLPNKVLERIQDEIKAKNERIKY</sequence>
<evidence type="ECO:0000313" key="2">
    <source>
        <dbReference type="Proteomes" id="UP001597399"/>
    </source>
</evidence>
<keyword evidence="2" id="KW-1185">Reference proteome</keyword>
<comment type="caution">
    <text evidence="1">The sequence shown here is derived from an EMBL/GenBank/DDBJ whole genome shotgun (WGS) entry which is preliminary data.</text>
</comment>
<dbReference type="Pfam" id="PF11042">
    <property type="entry name" value="DUF2750"/>
    <property type="match status" value="1"/>
</dbReference>
<protein>
    <submittedName>
        <fullName evidence="1">DUF2750 domain-containing protein</fullName>
    </submittedName>
</protein>
<dbReference type="EMBL" id="JBHUMQ010000006">
    <property type="protein sequence ID" value="MFD2692660.1"/>
    <property type="molecule type" value="Genomic_DNA"/>
</dbReference>
<reference evidence="2" key="1">
    <citation type="journal article" date="2019" name="Int. J. Syst. Evol. Microbiol.">
        <title>The Global Catalogue of Microorganisms (GCM) 10K type strain sequencing project: providing services to taxonomists for standard genome sequencing and annotation.</title>
        <authorList>
            <consortium name="The Broad Institute Genomics Platform"/>
            <consortium name="The Broad Institute Genome Sequencing Center for Infectious Disease"/>
            <person name="Wu L."/>
            <person name="Ma J."/>
        </authorList>
    </citation>
    <scope>NUCLEOTIDE SEQUENCE [LARGE SCALE GENOMIC DNA]</scope>
    <source>
        <strain evidence="2">TISTR 2466</strain>
    </source>
</reference>
<evidence type="ECO:0000313" key="1">
    <source>
        <dbReference type="EMBL" id="MFD2692660.1"/>
    </source>
</evidence>